<reference evidence="3" key="1">
    <citation type="submission" date="2015-12" db="EMBL/GenBank/DDBJ databases">
        <title>Genome sequence of a biocontrol rhizobacterium Chryseobacterium kwangjuense strain KJ1R5 isolated from pepper (Capsicum annuum L.).</title>
        <authorList>
            <person name="Jeong J.-J."/>
            <person name="Park H."/>
            <person name="Mannaa M."/>
            <person name="Sang M.K."/>
            <person name="Choi I.-G."/>
            <person name="Kim K.D."/>
        </authorList>
    </citation>
    <scope>NUCLEOTIDE SEQUENCE [LARGE SCALE GENOMIC DNA]</scope>
    <source>
        <strain evidence="3">KJ1R5</strain>
    </source>
</reference>
<dbReference type="EMBL" id="LPUR01000016">
    <property type="protein sequence ID" value="KXH81598.1"/>
    <property type="molecule type" value="Genomic_DNA"/>
</dbReference>
<name>A0A135W9J7_9FLAO</name>
<sequence>MEQMIIIGLLVILVLVLVDKKISISIRAKDNVTKTKNLPSIMGDTKPRERQASPIESNERQDESNFTAQDNFESETEDKYDNVAGAKNLDDILVRNDELEQENEDWKYENSTIESGFATGVTFQELSTMGQLLQEQVLEPGLQQQAVGIIQKIQGTELFDLLENSLEDASKRIASLLNASISEDEVTLLKQTHSLDGFDIGEFV</sequence>
<accession>A0A135W9J7</accession>
<comment type="caution">
    <text evidence="2">The sequence shown here is derived from an EMBL/GenBank/DDBJ whole genome shotgun (WGS) entry which is preliminary data.</text>
</comment>
<evidence type="ECO:0000313" key="2">
    <source>
        <dbReference type="EMBL" id="KXH81598.1"/>
    </source>
</evidence>
<evidence type="ECO:0008006" key="4">
    <source>
        <dbReference type="Google" id="ProtNLM"/>
    </source>
</evidence>
<gene>
    <name evidence="2" type="ORF">AU378_18070</name>
</gene>
<protein>
    <recommendedName>
        <fullName evidence="4">Conjugal transfer protein TraD</fullName>
    </recommendedName>
</protein>
<feature type="compositionally biased region" description="Basic and acidic residues" evidence="1">
    <location>
        <begin position="45"/>
        <end position="63"/>
    </location>
</feature>
<reference evidence="2 3" key="2">
    <citation type="journal article" date="2016" name="Genome Announc.">
        <title>Draft Genome Sequence of a Biocontrol Rhizobacterium, Chryseobacterium kwangjuense Strain KJ1R5, Isolated from Pepper (Capsicum annuum).</title>
        <authorList>
            <person name="Jeong J.J."/>
            <person name="Park H."/>
            <person name="Park B.H."/>
            <person name="Mannaa M."/>
            <person name="Sang M.K."/>
            <person name="Choi I.G."/>
            <person name="Kim K.D."/>
        </authorList>
    </citation>
    <scope>NUCLEOTIDE SEQUENCE [LARGE SCALE GENOMIC DNA]</scope>
    <source>
        <strain evidence="2 3">KJ1R5</strain>
    </source>
</reference>
<dbReference type="OrthoDB" id="1042696at2"/>
<feature type="region of interest" description="Disordered" evidence="1">
    <location>
        <begin position="36"/>
        <end position="77"/>
    </location>
</feature>
<dbReference type="AlphaFoldDB" id="A0A135W9J7"/>
<dbReference type="Proteomes" id="UP000070513">
    <property type="component" value="Unassembled WGS sequence"/>
</dbReference>
<evidence type="ECO:0000256" key="1">
    <source>
        <dbReference type="SAM" id="MobiDB-lite"/>
    </source>
</evidence>
<proteinExistence type="predicted"/>
<dbReference type="RefSeq" id="WP_062652773.1">
    <property type="nucleotide sequence ID" value="NZ_LPUR01000016.1"/>
</dbReference>
<organism evidence="2 3">
    <name type="scientific">Chryseobacterium kwangjuense</name>
    <dbReference type="NCBI Taxonomy" id="267125"/>
    <lineage>
        <taxon>Bacteria</taxon>
        <taxon>Pseudomonadati</taxon>
        <taxon>Bacteroidota</taxon>
        <taxon>Flavobacteriia</taxon>
        <taxon>Flavobacteriales</taxon>
        <taxon>Weeksellaceae</taxon>
        <taxon>Chryseobacterium group</taxon>
        <taxon>Chryseobacterium</taxon>
    </lineage>
</organism>
<evidence type="ECO:0000313" key="3">
    <source>
        <dbReference type="Proteomes" id="UP000070513"/>
    </source>
</evidence>